<comment type="caution">
    <text evidence="1">The sequence shown here is derived from an EMBL/GenBank/DDBJ whole genome shotgun (WGS) entry which is preliminary data.</text>
</comment>
<dbReference type="Pfam" id="PF19981">
    <property type="entry name" value="DUF6417"/>
    <property type="match status" value="1"/>
</dbReference>
<keyword evidence="2" id="KW-1185">Reference proteome</keyword>
<reference evidence="1" key="2">
    <citation type="submission" date="2020-09" db="EMBL/GenBank/DDBJ databases">
        <authorList>
            <person name="Sun Q."/>
            <person name="Ohkuma M."/>
        </authorList>
    </citation>
    <scope>NUCLEOTIDE SEQUENCE</scope>
    <source>
        <strain evidence="1">JCM 4125</strain>
    </source>
</reference>
<protein>
    <submittedName>
        <fullName evidence="1">Uncharacterized protein</fullName>
    </submittedName>
</protein>
<reference evidence="1" key="1">
    <citation type="journal article" date="2014" name="Int. J. Syst. Evol. Microbiol.">
        <title>Complete genome sequence of Corynebacterium casei LMG S-19264T (=DSM 44701T), isolated from a smear-ripened cheese.</title>
        <authorList>
            <consortium name="US DOE Joint Genome Institute (JGI-PGF)"/>
            <person name="Walter F."/>
            <person name="Albersmeier A."/>
            <person name="Kalinowski J."/>
            <person name="Ruckert C."/>
        </authorList>
    </citation>
    <scope>NUCLEOTIDE SEQUENCE</scope>
    <source>
        <strain evidence="1">JCM 4125</strain>
    </source>
</reference>
<dbReference type="AlphaFoldDB" id="A0A918HQ45"/>
<gene>
    <name evidence="1" type="ORF">GCM10010226_83250</name>
</gene>
<dbReference type="InterPro" id="IPR046302">
    <property type="entry name" value="DUF6417"/>
</dbReference>
<dbReference type="Proteomes" id="UP000646776">
    <property type="component" value="Unassembled WGS sequence"/>
</dbReference>
<sequence>MTYGSHRRLTVRAAGPDARVPGAGVGMTYEDRAVAVLKTVADRQRAADHGWALDWYLGPLRQRVFHLAERGLTQLEDREDRAALSLWEERPVRWATRLTPPGHDLLLYARHCPRPDTDQRAPSPGARKVELIPAQMTALRLFVLLADRLQVPPAEGLAEQVRTARRDAPANRHVLYLTEEQMVSVAYGFWLHRMTGSALEANRFARDYGITHDPAAGAEGAARRYVTGAVAAVPASGGTTADSVGTGG</sequence>
<evidence type="ECO:0000313" key="2">
    <source>
        <dbReference type="Proteomes" id="UP000646776"/>
    </source>
</evidence>
<organism evidence="1 2">
    <name type="scientific">Streptomyces phaeofaciens</name>
    <dbReference type="NCBI Taxonomy" id="68254"/>
    <lineage>
        <taxon>Bacteria</taxon>
        <taxon>Bacillati</taxon>
        <taxon>Actinomycetota</taxon>
        <taxon>Actinomycetes</taxon>
        <taxon>Kitasatosporales</taxon>
        <taxon>Streptomycetaceae</taxon>
        <taxon>Streptomyces</taxon>
    </lineage>
</organism>
<evidence type="ECO:0000313" key="1">
    <source>
        <dbReference type="EMBL" id="GGT92649.1"/>
    </source>
</evidence>
<proteinExistence type="predicted"/>
<name>A0A918HQ45_9ACTN</name>
<dbReference type="EMBL" id="BMSA01000041">
    <property type="protein sequence ID" value="GGT92649.1"/>
    <property type="molecule type" value="Genomic_DNA"/>
</dbReference>
<accession>A0A918HQ45</accession>